<proteinExistence type="predicted"/>
<reference evidence="1" key="1">
    <citation type="submission" date="2018-02" db="EMBL/GenBank/DDBJ databases">
        <title>Rhizophora mucronata_Transcriptome.</title>
        <authorList>
            <person name="Meera S.P."/>
            <person name="Sreeshan A."/>
            <person name="Augustine A."/>
        </authorList>
    </citation>
    <scope>NUCLEOTIDE SEQUENCE</scope>
    <source>
        <tissue evidence="1">Leaf</tissue>
    </source>
</reference>
<evidence type="ECO:0000313" key="1">
    <source>
        <dbReference type="EMBL" id="MBX31670.1"/>
    </source>
</evidence>
<sequence>MDSNLTSSWFENALIEMRQIGGFHGMTSNS</sequence>
<protein>
    <submittedName>
        <fullName evidence="1">Uncharacterized protein</fullName>
    </submittedName>
</protein>
<dbReference type="EMBL" id="GGEC01051186">
    <property type="protein sequence ID" value="MBX31670.1"/>
    <property type="molecule type" value="Transcribed_RNA"/>
</dbReference>
<accession>A0A2P2MN92</accession>
<name>A0A2P2MN92_RHIMU</name>
<dbReference type="AlphaFoldDB" id="A0A2P2MN92"/>
<organism evidence="1">
    <name type="scientific">Rhizophora mucronata</name>
    <name type="common">Asiatic mangrove</name>
    <dbReference type="NCBI Taxonomy" id="61149"/>
    <lineage>
        <taxon>Eukaryota</taxon>
        <taxon>Viridiplantae</taxon>
        <taxon>Streptophyta</taxon>
        <taxon>Embryophyta</taxon>
        <taxon>Tracheophyta</taxon>
        <taxon>Spermatophyta</taxon>
        <taxon>Magnoliopsida</taxon>
        <taxon>eudicotyledons</taxon>
        <taxon>Gunneridae</taxon>
        <taxon>Pentapetalae</taxon>
        <taxon>rosids</taxon>
        <taxon>fabids</taxon>
        <taxon>Malpighiales</taxon>
        <taxon>Rhizophoraceae</taxon>
        <taxon>Rhizophora</taxon>
    </lineage>
</organism>